<evidence type="ECO:0000256" key="1">
    <source>
        <dbReference type="SAM" id="Phobius"/>
    </source>
</evidence>
<dbReference type="OrthoDB" id="8243412at2"/>
<protein>
    <submittedName>
        <fullName evidence="2">Uncharacterized protein</fullName>
    </submittedName>
</protein>
<sequence>MEKWMVELAMSWLPFVALVVLWIWFSRRQGMQARGKSGVTLIELYEQQVAETRRMNGFLERIALSMEKHEPPR</sequence>
<keyword evidence="1" id="KW-0472">Membrane</keyword>
<reference evidence="2 3" key="1">
    <citation type="submission" date="2017-03" db="EMBL/GenBank/DDBJ databases">
        <authorList>
            <person name="Safronova V.I."/>
            <person name="Sazanova A.L."/>
            <person name="Chirak E.R."/>
        </authorList>
    </citation>
    <scope>NUCLEOTIDE SEQUENCE [LARGE SCALE GENOMIC DNA]</scope>
    <source>
        <strain evidence="2 3">Opo-243</strain>
    </source>
</reference>
<organism evidence="2 3">
    <name type="scientific">Bradyrhizobium betae</name>
    <dbReference type="NCBI Taxonomy" id="244734"/>
    <lineage>
        <taxon>Bacteria</taxon>
        <taxon>Pseudomonadati</taxon>
        <taxon>Pseudomonadota</taxon>
        <taxon>Alphaproteobacteria</taxon>
        <taxon>Hyphomicrobiales</taxon>
        <taxon>Nitrobacteraceae</taxon>
        <taxon>Bradyrhizobium</taxon>
    </lineage>
</organism>
<evidence type="ECO:0000313" key="2">
    <source>
        <dbReference type="EMBL" id="RXT46082.1"/>
    </source>
</evidence>
<dbReference type="EMBL" id="MZXW01000020">
    <property type="protein sequence ID" value="RXT46082.1"/>
    <property type="molecule type" value="Genomic_DNA"/>
</dbReference>
<dbReference type="RefSeq" id="WP_129271743.1">
    <property type="nucleotide sequence ID" value="NZ_MZXW01000020.1"/>
</dbReference>
<comment type="caution">
    <text evidence="2">The sequence shown here is derived from an EMBL/GenBank/DDBJ whole genome shotgun (WGS) entry which is preliminary data.</text>
</comment>
<accession>A0A4Q1V4C7</accession>
<dbReference type="Proteomes" id="UP000290819">
    <property type="component" value="Unassembled WGS sequence"/>
</dbReference>
<proteinExistence type="predicted"/>
<dbReference type="AlphaFoldDB" id="A0A4Q1V4C7"/>
<feature type="transmembrane region" description="Helical" evidence="1">
    <location>
        <begin position="6"/>
        <end position="25"/>
    </location>
</feature>
<evidence type="ECO:0000313" key="3">
    <source>
        <dbReference type="Proteomes" id="UP000290819"/>
    </source>
</evidence>
<keyword evidence="1" id="KW-1133">Transmembrane helix</keyword>
<gene>
    <name evidence="2" type="ORF">B5V03_17865</name>
</gene>
<keyword evidence="3" id="KW-1185">Reference proteome</keyword>
<name>A0A4Q1V4C7_9BRAD</name>
<keyword evidence="1" id="KW-0812">Transmembrane</keyword>